<keyword evidence="2" id="KW-1185">Reference proteome</keyword>
<dbReference type="Proteomes" id="UP001304671">
    <property type="component" value="Unassembled WGS sequence"/>
</dbReference>
<protein>
    <submittedName>
        <fullName evidence="1">UPF0158 family protein</fullName>
    </submittedName>
</protein>
<reference evidence="1 2" key="1">
    <citation type="submission" date="2023-12" db="EMBL/GenBank/DDBJ databases">
        <title>Novel species of the genus Arcicella isolated from rivers.</title>
        <authorList>
            <person name="Lu H."/>
        </authorList>
    </citation>
    <scope>NUCLEOTIDE SEQUENCE [LARGE SCALE GENOMIC DNA]</scope>
    <source>
        <strain evidence="1 2">LMG 21963</strain>
    </source>
</reference>
<gene>
    <name evidence="1" type="ORF">VB264_06500</name>
</gene>
<dbReference type="InterPro" id="IPR005361">
    <property type="entry name" value="UPF0158"/>
</dbReference>
<dbReference type="Pfam" id="PF03682">
    <property type="entry name" value="UPF0158"/>
    <property type="match status" value="1"/>
</dbReference>
<organism evidence="1 2">
    <name type="scientific">Arcicella aquatica</name>
    <dbReference type="NCBI Taxonomy" id="217141"/>
    <lineage>
        <taxon>Bacteria</taxon>
        <taxon>Pseudomonadati</taxon>
        <taxon>Bacteroidota</taxon>
        <taxon>Cytophagia</taxon>
        <taxon>Cytophagales</taxon>
        <taxon>Flectobacillaceae</taxon>
        <taxon>Arcicella</taxon>
    </lineage>
</organism>
<name>A0ABU5QKW8_9BACT</name>
<proteinExistence type="predicted"/>
<accession>A0ABU5QKW8</accession>
<dbReference type="RefSeq" id="WP_323247789.1">
    <property type="nucleotide sequence ID" value="NZ_JAYFUL010000007.1"/>
</dbReference>
<dbReference type="EMBL" id="JAYFUL010000007">
    <property type="protein sequence ID" value="MEA5257425.1"/>
    <property type="molecule type" value="Genomic_DNA"/>
</dbReference>
<evidence type="ECO:0000313" key="1">
    <source>
        <dbReference type="EMBL" id="MEA5257425.1"/>
    </source>
</evidence>
<sequence length="124" mass="15164">MSIFKPTNWFFLPDFDNNPDFETEFWEDDINKIKEHIDEYIVIEKPHSSEYFQIMEEFTERLPDRSRLKYRLIDALEGKKPFRVFKNAIDNAGDYRQEWFTFKSLKLKELVKNKIDLLMDIDED</sequence>
<evidence type="ECO:0000313" key="2">
    <source>
        <dbReference type="Proteomes" id="UP001304671"/>
    </source>
</evidence>
<comment type="caution">
    <text evidence="1">The sequence shown here is derived from an EMBL/GenBank/DDBJ whole genome shotgun (WGS) entry which is preliminary data.</text>
</comment>